<sequence>MARKKTAVYAHPMDEGEKLYQQRARIALPLLVRQALAQEQIKYDPLAKEMGMPNPRNLNFVLGSVGATLEKLGARWGERIPPIQSLVVSQGSGLPGAGFFSGFAKLEKPTRQQLEAKLKEYHADIFAYPKWLEVLPALGLSLAETVPSDMIEAARAFRGGPESEHHKALKDLVLNNPRLLGIPVRSKGELEFALPSADRIDVFFTSGRKQFGIEVKSSISGEQDIIRGLFQCVKYQAVLDAWRATEQIVADIRVMLVLDRHLPATLEKLRNTLGVRVEENFSARAKA</sequence>
<dbReference type="EMBL" id="SJPQ01000004">
    <property type="protein sequence ID" value="TWT86593.1"/>
    <property type="molecule type" value="Genomic_DNA"/>
</dbReference>
<dbReference type="Proteomes" id="UP000315440">
    <property type="component" value="Unassembled WGS sequence"/>
</dbReference>
<organism evidence="1 2">
    <name type="scientific">Pseudobythopirellula maris</name>
    <dbReference type="NCBI Taxonomy" id="2527991"/>
    <lineage>
        <taxon>Bacteria</taxon>
        <taxon>Pseudomonadati</taxon>
        <taxon>Planctomycetota</taxon>
        <taxon>Planctomycetia</taxon>
        <taxon>Pirellulales</taxon>
        <taxon>Lacipirellulaceae</taxon>
        <taxon>Pseudobythopirellula</taxon>
    </lineage>
</organism>
<accession>A0A5C5ZJ91</accession>
<keyword evidence="2" id="KW-1185">Reference proteome</keyword>
<protein>
    <submittedName>
        <fullName evidence="1">Uncharacterized protein</fullName>
    </submittedName>
</protein>
<gene>
    <name evidence="1" type="ORF">Mal64_34200</name>
</gene>
<evidence type="ECO:0000313" key="2">
    <source>
        <dbReference type="Proteomes" id="UP000315440"/>
    </source>
</evidence>
<dbReference type="AlphaFoldDB" id="A0A5C5ZJ91"/>
<proteinExistence type="predicted"/>
<comment type="caution">
    <text evidence="1">The sequence shown here is derived from an EMBL/GenBank/DDBJ whole genome shotgun (WGS) entry which is preliminary data.</text>
</comment>
<reference evidence="1 2" key="1">
    <citation type="submission" date="2019-02" db="EMBL/GenBank/DDBJ databases">
        <title>Deep-cultivation of Planctomycetes and their phenomic and genomic characterization uncovers novel biology.</title>
        <authorList>
            <person name="Wiegand S."/>
            <person name="Jogler M."/>
            <person name="Boedeker C."/>
            <person name="Pinto D."/>
            <person name="Vollmers J."/>
            <person name="Rivas-Marin E."/>
            <person name="Kohn T."/>
            <person name="Peeters S.H."/>
            <person name="Heuer A."/>
            <person name="Rast P."/>
            <person name="Oberbeckmann S."/>
            <person name="Bunk B."/>
            <person name="Jeske O."/>
            <person name="Meyerdierks A."/>
            <person name="Storesund J.E."/>
            <person name="Kallscheuer N."/>
            <person name="Luecker S."/>
            <person name="Lage O.M."/>
            <person name="Pohl T."/>
            <person name="Merkel B.J."/>
            <person name="Hornburger P."/>
            <person name="Mueller R.-W."/>
            <person name="Bruemmer F."/>
            <person name="Labrenz M."/>
            <person name="Spormann A.M."/>
            <person name="Op Den Camp H."/>
            <person name="Overmann J."/>
            <person name="Amann R."/>
            <person name="Jetten M.S.M."/>
            <person name="Mascher T."/>
            <person name="Medema M.H."/>
            <person name="Devos D.P."/>
            <person name="Kaster A.-K."/>
            <person name="Ovreas L."/>
            <person name="Rohde M."/>
            <person name="Galperin M.Y."/>
            <person name="Jogler C."/>
        </authorList>
    </citation>
    <scope>NUCLEOTIDE SEQUENCE [LARGE SCALE GENOMIC DNA]</scope>
    <source>
        <strain evidence="1 2">Mal64</strain>
    </source>
</reference>
<evidence type="ECO:0000313" key="1">
    <source>
        <dbReference type="EMBL" id="TWT86593.1"/>
    </source>
</evidence>
<name>A0A5C5ZJ91_9BACT</name>